<proteinExistence type="inferred from homology"/>
<comment type="similarity">
    <text evidence="10 11">Belongs to the TRAFAC class myosin-kinesin ATPase superfamily. Kinesin family.</text>
</comment>
<evidence type="ECO:0000256" key="11">
    <source>
        <dbReference type="RuleBase" id="RU000394"/>
    </source>
</evidence>
<evidence type="ECO:0000313" key="16">
    <source>
        <dbReference type="Proteomes" id="UP001519460"/>
    </source>
</evidence>
<evidence type="ECO:0000256" key="5">
    <source>
        <dbReference type="ARBA" id="ARBA00022741"/>
    </source>
</evidence>
<gene>
    <name evidence="15" type="ORF">BaRGS_00010989</name>
</gene>
<dbReference type="Pfam" id="PF16540">
    <property type="entry name" value="MKLP1_Arf_bdg"/>
    <property type="match status" value="1"/>
</dbReference>
<dbReference type="InterPro" id="IPR027417">
    <property type="entry name" value="P-loop_NTPase"/>
</dbReference>
<keyword evidence="8 10" id="KW-0505">Motor protein</keyword>
<keyword evidence="16" id="KW-1185">Reference proteome</keyword>
<feature type="binding site" evidence="10">
    <location>
        <begin position="108"/>
        <end position="115"/>
    </location>
    <ligand>
        <name>ATP</name>
        <dbReference type="ChEBI" id="CHEBI:30616"/>
    </ligand>
</feature>
<dbReference type="AlphaFoldDB" id="A0ABD0LEG7"/>
<dbReference type="PROSITE" id="PS00411">
    <property type="entry name" value="KINESIN_MOTOR_1"/>
    <property type="match status" value="1"/>
</dbReference>
<keyword evidence="5 10" id="KW-0547">Nucleotide-binding</keyword>
<dbReference type="CDD" id="cd01368">
    <property type="entry name" value="KISc_KIF23_like"/>
    <property type="match status" value="1"/>
</dbReference>
<dbReference type="GO" id="GO:0005874">
    <property type="term" value="C:microtubule"/>
    <property type="evidence" value="ECO:0007669"/>
    <property type="project" value="UniProtKB-KW"/>
</dbReference>
<comment type="caution">
    <text evidence="15">The sequence shown here is derived from an EMBL/GenBank/DDBJ whole genome shotgun (WGS) entry which is preliminary data.</text>
</comment>
<dbReference type="SMART" id="SM00129">
    <property type="entry name" value="KISc"/>
    <property type="match status" value="1"/>
</dbReference>
<evidence type="ECO:0000256" key="10">
    <source>
        <dbReference type="PROSITE-ProRule" id="PRU00283"/>
    </source>
</evidence>
<keyword evidence="2" id="KW-0963">Cytoplasm</keyword>
<reference evidence="15 16" key="1">
    <citation type="journal article" date="2023" name="Sci. Data">
        <title>Genome assembly of the Korean intertidal mud-creeper Batillaria attramentaria.</title>
        <authorList>
            <person name="Patra A.K."/>
            <person name="Ho P.T."/>
            <person name="Jun S."/>
            <person name="Lee S.J."/>
            <person name="Kim Y."/>
            <person name="Won Y.J."/>
        </authorList>
    </citation>
    <scope>NUCLEOTIDE SEQUENCE [LARGE SCALE GENOMIC DNA]</scope>
    <source>
        <strain evidence="15">Wonlab-2016</strain>
    </source>
</reference>
<dbReference type="InterPro" id="IPR038105">
    <property type="entry name" value="Kif23_Arf-bd_sf"/>
</dbReference>
<name>A0ABD0LEG7_9CAEN</name>
<evidence type="ECO:0000256" key="12">
    <source>
        <dbReference type="SAM" id="Coils"/>
    </source>
</evidence>
<dbReference type="InterPro" id="IPR032384">
    <property type="entry name" value="Kif23_Arf-bd"/>
</dbReference>
<dbReference type="PROSITE" id="PS50067">
    <property type="entry name" value="KINESIN_MOTOR_2"/>
    <property type="match status" value="1"/>
</dbReference>
<sequence length="881" mass="100482">MKPQRGKTPRKRNPNSPGDYEPVEVYCRIRPLDNPDDPTCIKPISSDTVQLVAPENAASRNGQVKEYQYKFKHVFDEYASQKAVFEQVALPLVEDLIFGRNGLLFSYGITGSGKTYTMTGTPQDQGILPRSLDVLFNSIADLQAKKYVFRPDRMNGFEVQTEVDAMLERQRRDIMPGLMTPKTPGERRLDVNEHERVKESMRINNVEEDNNYAVFVSYIEIYNNYIYDLLEELPYDPITGYKPPQSKILRTDSNDNMYVHNCVEVEVKTTEEAFEVLYKGQKRRKVAHTSLNAESSRSHSVFNVRLVQAPLDPQGQEVLQEADKICISQLSLVDLAGSERTNRTRNAGDRLKEAGNINQSLMTLRSCLELLRDNQKNGTNKMVPYRDSRLTHLFKNYFDGDGKVRMIVCINPRAEEYDETIHVMKFAEMSQEVLVTKSQQVQFNIGLTPGRRRMHQEFVEKVAVGDVLELPPSTPRPPSLSYSLGPPFPLLELLQPTDDKTLSNISMCLDERMKRRQALLSDFQRRAEHFRAQLVEFEKNYERMGSSTSEVEAALAQEKNTRQRLESRLRTAERKGDEWQRRIKELERENQTLTLKLQDKSWKIQVEKTEKDRLKHDFQSRLNMNNRQWEKNIDKMRAQYEADAEAQIEEKERKLEMLRDIVNTDAETPRRAPRPAPKPRTYTTPATVIVPARSETDVSGLGLRTRAARTATTPGVPVSRIPAAKSMQSLNQFGSASVKKTAPPYSSRYHRRSKSSSNATDVWLDHKPRPGVETNTVMQPKLPKKRSVTKLEVDDTKKASKYALTTQDVDSNDELVTKIYKGDVIPTVGGGAAVVFNDVEELKQTSPGSRKRRSSCPEAPVDGEWTDTETRCAVALEGHGL</sequence>
<feature type="domain" description="Kinesin motor" evidence="14">
    <location>
        <begin position="22"/>
        <end position="433"/>
    </location>
</feature>
<dbReference type="Gene3D" id="3.40.850.10">
    <property type="entry name" value="Kinesin motor domain"/>
    <property type="match status" value="1"/>
</dbReference>
<feature type="non-terminal residue" evidence="15">
    <location>
        <position position="881"/>
    </location>
</feature>
<keyword evidence="6 10" id="KW-0067">ATP-binding</keyword>
<dbReference type="PRINTS" id="PR00380">
    <property type="entry name" value="KINESINHEAVY"/>
</dbReference>
<dbReference type="SUPFAM" id="SSF52540">
    <property type="entry name" value="P-loop containing nucleoside triphosphate hydrolases"/>
    <property type="match status" value="1"/>
</dbReference>
<evidence type="ECO:0000256" key="9">
    <source>
        <dbReference type="ARBA" id="ARBA00023212"/>
    </source>
</evidence>
<evidence type="ECO:0000256" key="6">
    <source>
        <dbReference type="ARBA" id="ARBA00022840"/>
    </source>
</evidence>
<feature type="region of interest" description="Disordered" evidence="13">
    <location>
        <begin position="732"/>
        <end position="774"/>
    </location>
</feature>
<evidence type="ECO:0000256" key="7">
    <source>
        <dbReference type="ARBA" id="ARBA00023054"/>
    </source>
</evidence>
<evidence type="ECO:0000313" key="15">
    <source>
        <dbReference type="EMBL" id="KAK7497855.1"/>
    </source>
</evidence>
<dbReference type="PANTHER" id="PTHR47970:SF29">
    <property type="entry name" value="KINESIN FAMILY MEMBER 20B"/>
    <property type="match status" value="1"/>
</dbReference>
<dbReference type="Gene3D" id="2.60.40.4330">
    <property type="entry name" value="Kinesin-like protein Kif23, Arf6-interacting domain"/>
    <property type="match status" value="1"/>
</dbReference>
<evidence type="ECO:0000256" key="4">
    <source>
        <dbReference type="ARBA" id="ARBA00022701"/>
    </source>
</evidence>
<feature type="compositionally biased region" description="Basic residues" evidence="13">
    <location>
        <begin position="1"/>
        <end position="13"/>
    </location>
</feature>
<dbReference type="InterPro" id="IPR047149">
    <property type="entry name" value="KIF11-like"/>
</dbReference>
<evidence type="ECO:0000256" key="2">
    <source>
        <dbReference type="ARBA" id="ARBA00022490"/>
    </source>
</evidence>
<dbReference type="Pfam" id="PF00225">
    <property type="entry name" value="Kinesin"/>
    <property type="match status" value="1"/>
</dbReference>
<evidence type="ECO:0000256" key="13">
    <source>
        <dbReference type="SAM" id="MobiDB-lite"/>
    </source>
</evidence>
<dbReference type="InterPro" id="IPR019821">
    <property type="entry name" value="Kinesin_motor_CS"/>
</dbReference>
<dbReference type="GO" id="GO:0003774">
    <property type="term" value="F:cytoskeletal motor activity"/>
    <property type="evidence" value="ECO:0007669"/>
    <property type="project" value="UniProtKB-UniRule"/>
</dbReference>
<evidence type="ECO:0000259" key="14">
    <source>
        <dbReference type="PROSITE" id="PS50067"/>
    </source>
</evidence>
<evidence type="ECO:0000256" key="1">
    <source>
        <dbReference type="ARBA" id="ARBA00004186"/>
    </source>
</evidence>
<organism evidence="15 16">
    <name type="scientific">Batillaria attramentaria</name>
    <dbReference type="NCBI Taxonomy" id="370345"/>
    <lineage>
        <taxon>Eukaryota</taxon>
        <taxon>Metazoa</taxon>
        <taxon>Spiralia</taxon>
        <taxon>Lophotrochozoa</taxon>
        <taxon>Mollusca</taxon>
        <taxon>Gastropoda</taxon>
        <taxon>Caenogastropoda</taxon>
        <taxon>Sorbeoconcha</taxon>
        <taxon>Cerithioidea</taxon>
        <taxon>Batillariidae</taxon>
        <taxon>Batillaria</taxon>
    </lineage>
</organism>
<feature type="region of interest" description="Disordered" evidence="13">
    <location>
        <begin position="843"/>
        <end position="864"/>
    </location>
</feature>
<feature type="region of interest" description="Disordered" evidence="13">
    <location>
        <begin position="1"/>
        <end position="22"/>
    </location>
</feature>
<feature type="coiled-coil region" evidence="12">
    <location>
        <begin position="520"/>
        <end position="661"/>
    </location>
</feature>
<keyword evidence="4 11" id="KW-0493">Microtubule</keyword>
<keyword evidence="9" id="KW-0206">Cytoskeleton</keyword>
<dbReference type="PANTHER" id="PTHR47970">
    <property type="entry name" value="KINESIN-LIKE PROTEIN KIF11"/>
    <property type="match status" value="1"/>
</dbReference>
<dbReference type="InterPro" id="IPR001752">
    <property type="entry name" value="Kinesin_motor_dom"/>
</dbReference>
<protein>
    <recommendedName>
        <fullName evidence="11">Kinesin-like protein</fullName>
    </recommendedName>
</protein>
<dbReference type="Proteomes" id="UP001519460">
    <property type="component" value="Unassembled WGS sequence"/>
</dbReference>
<keyword evidence="3" id="KW-0597">Phosphoprotein</keyword>
<evidence type="ECO:0000256" key="8">
    <source>
        <dbReference type="ARBA" id="ARBA00023175"/>
    </source>
</evidence>
<comment type="subcellular location">
    <subcellularLocation>
        <location evidence="1">Cytoplasm</location>
        <location evidence="1">Cytoskeleton</location>
        <location evidence="1">Spindle</location>
    </subcellularLocation>
</comment>
<evidence type="ECO:0000256" key="3">
    <source>
        <dbReference type="ARBA" id="ARBA00022553"/>
    </source>
</evidence>
<keyword evidence="7 12" id="KW-0175">Coiled coil</keyword>
<dbReference type="GO" id="GO:0005819">
    <property type="term" value="C:spindle"/>
    <property type="evidence" value="ECO:0007669"/>
    <property type="project" value="UniProtKB-SubCell"/>
</dbReference>
<dbReference type="InterPro" id="IPR036961">
    <property type="entry name" value="Kinesin_motor_dom_sf"/>
</dbReference>
<dbReference type="GO" id="GO:0005524">
    <property type="term" value="F:ATP binding"/>
    <property type="evidence" value="ECO:0007669"/>
    <property type="project" value="UniProtKB-UniRule"/>
</dbReference>
<accession>A0ABD0LEG7</accession>
<dbReference type="EMBL" id="JACVVK020000055">
    <property type="protein sequence ID" value="KAK7497855.1"/>
    <property type="molecule type" value="Genomic_DNA"/>
</dbReference>